<evidence type="ECO:0000256" key="6">
    <source>
        <dbReference type="SAM" id="MobiDB-lite"/>
    </source>
</evidence>
<gene>
    <name evidence="5" type="primary">recX</name>
    <name evidence="9" type="ORF">CJ216_01200</name>
</gene>
<dbReference type="Proteomes" id="UP000235771">
    <property type="component" value="Unassembled WGS sequence"/>
</dbReference>
<protein>
    <recommendedName>
        <fullName evidence="3 5">Regulatory protein RecX</fullName>
    </recommendedName>
</protein>
<reference evidence="9 10" key="1">
    <citation type="submission" date="2017-09" db="EMBL/GenBank/DDBJ databases">
        <title>Bacterial strain isolated from the female urinary microbiota.</title>
        <authorList>
            <person name="Thomas-White K."/>
            <person name="Kumar N."/>
            <person name="Forster S."/>
            <person name="Putonti C."/>
            <person name="Lawley T."/>
            <person name="Wolfe A.J."/>
        </authorList>
    </citation>
    <scope>NUCLEOTIDE SEQUENCE [LARGE SCALE GENOMIC DNA]</scope>
    <source>
        <strain evidence="9 10">UMB1686</strain>
    </source>
</reference>
<dbReference type="InterPro" id="IPR036388">
    <property type="entry name" value="WH-like_DNA-bd_sf"/>
</dbReference>
<feature type="domain" description="RecX first three-helical" evidence="8">
    <location>
        <begin position="85"/>
        <end position="124"/>
    </location>
</feature>
<dbReference type="Pfam" id="PF02631">
    <property type="entry name" value="RecX_HTH2"/>
    <property type="match status" value="1"/>
</dbReference>
<dbReference type="InterPro" id="IPR053926">
    <property type="entry name" value="RecX_HTH_1st"/>
</dbReference>
<evidence type="ECO:0000259" key="8">
    <source>
        <dbReference type="Pfam" id="PF21982"/>
    </source>
</evidence>
<evidence type="ECO:0000256" key="5">
    <source>
        <dbReference type="HAMAP-Rule" id="MF_01114"/>
    </source>
</evidence>
<comment type="function">
    <text evidence="5">Modulates RecA activity.</text>
</comment>
<dbReference type="Gene3D" id="1.10.10.10">
    <property type="entry name" value="Winged helix-like DNA-binding domain superfamily/Winged helix DNA-binding domain"/>
    <property type="match status" value="2"/>
</dbReference>
<dbReference type="GO" id="GO:0006282">
    <property type="term" value="P:regulation of DNA repair"/>
    <property type="evidence" value="ECO:0007669"/>
    <property type="project" value="UniProtKB-UniRule"/>
</dbReference>
<dbReference type="PANTHER" id="PTHR33602:SF1">
    <property type="entry name" value="REGULATORY PROTEIN RECX FAMILY PROTEIN"/>
    <property type="match status" value="1"/>
</dbReference>
<dbReference type="Pfam" id="PF21982">
    <property type="entry name" value="RecX_HTH1"/>
    <property type="match status" value="1"/>
</dbReference>
<evidence type="ECO:0000256" key="4">
    <source>
        <dbReference type="ARBA" id="ARBA00022490"/>
    </source>
</evidence>
<evidence type="ECO:0000259" key="7">
    <source>
        <dbReference type="Pfam" id="PF02631"/>
    </source>
</evidence>
<keyword evidence="10" id="KW-1185">Reference proteome</keyword>
<dbReference type="GeneID" id="98326420"/>
<evidence type="ECO:0000313" key="10">
    <source>
        <dbReference type="Proteomes" id="UP000235771"/>
    </source>
</evidence>
<evidence type="ECO:0000256" key="2">
    <source>
        <dbReference type="ARBA" id="ARBA00009695"/>
    </source>
</evidence>
<dbReference type="InterPro" id="IPR053924">
    <property type="entry name" value="RecX_HTH_2nd"/>
</dbReference>
<comment type="caution">
    <text evidence="9">The sequence shown here is derived from an EMBL/GenBank/DDBJ whole genome shotgun (WGS) entry which is preliminary data.</text>
</comment>
<evidence type="ECO:0000256" key="3">
    <source>
        <dbReference type="ARBA" id="ARBA00018111"/>
    </source>
</evidence>
<comment type="subcellular location">
    <subcellularLocation>
        <location evidence="1 5">Cytoplasm</location>
    </subcellularLocation>
</comment>
<name>A0A2N6RXB4_9BIFI</name>
<feature type="domain" description="RecX second three-helical" evidence="7">
    <location>
        <begin position="131"/>
        <end position="168"/>
    </location>
</feature>
<evidence type="ECO:0000256" key="1">
    <source>
        <dbReference type="ARBA" id="ARBA00004496"/>
    </source>
</evidence>
<dbReference type="InterPro" id="IPR003783">
    <property type="entry name" value="Regulatory_RecX"/>
</dbReference>
<organism evidence="9 10">
    <name type="scientific">Gardnerella greenwoodii</name>
    <dbReference type="NCBI Taxonomy" id="2914925"/>
    <lineage>
        <taxon>Bacteria</taxon>
        <taxon>Bacillati</taxon>
        <taxon>Actinomycetota</taxon>
        <taxon>Actinomycetes</taxon>
        <taxon>Bifidobacteriales</taxon>
        <taxon>Bifidobacteriaceae</taxon>
        <taxon>Gardnerella</taxon>
    </lineage>
</organism>
<dbReference type="GO" id="GO:0005737">
    <property type="term" value="C:cytoplasm"/>
    <property type="evidence" value="ECO:0007669"/>
    <property type="project" value="UniProtKB-SubCell"/>
</dbReference>
<evidence type="ECO:0000313" key="9">
    <source>
        <dbReference type="EMBL" id="PMC42755.1"/>
    </source>
</evidence>
<feature type="region of interest" description="Disordered" evidence="6">
    <location>
        <begin position="19"/>
        <end position="50"/>
    </location>
</feature>
<comment type="similarity">
    <text evidence="2 5">Belongs to the RecX family.</text>
</comment>
<dbReference type="RefSeq" id="WP_102694637.1">
    <property type="nucleotide sequence ID" value="NZ_JAKNCL010000002.1"/>
</dbReference>
<dbReference type="HAMAP" id="MF_01114">
    <property type="entry name" value="RecX"/>
    <property type="match status" value="1"/>
</dbReference>
<dbReference type="EMBL" id="PNGV01000001">
    <property type="protein sequence ID" value="PMC42755.1"/>
    <property type="molecule type" value="Genomic_DNA"/>
</dbReference>
<accession>A0A2N6RXB4</accession>
<sequence length="234" mass="26506">MVISVASFLRNHPVTLTKEDDESNDVTLNTRRRTSRKSSRLSAKTNTNNMPYVKGANRCDLNDKSFASDELSASNKLCEGDEDDCREAALRLLDYAPRSVADMRQRLKEKGYCEIVVDSVIDRLIELHLLDDNQYAQMVIRSCVARLLGARATRMELHRKNVDPDAISKCVELAQNSGVFTEAAWELGRKTAQRTKNLEPLVRRRRFFAAAARKGHDLNVINEVYAALFISDNE</sequence>
<proteinExistence type="inferred from homology"/>
<feature type="compositionally biased region" description="Basic residues" evidence="6">
    <location>
        <begin position="30"/>
        <end position="39"/>
    </location>
</feature>
<dbReference type="AlphaFoldDB" id="A0A2N6RXB4"/>
<keyword evidence="4 5" id="KW-0963">Cytoplasm</keyword>
<dbReference type="PANTHER" id="PTHR33602">
    <property type="entry name" value="REGULATORY PROTEIN RECX FAMILY PROTEIN"/>
    <property type="match status" value="1"/>
</dbReference>